<evidence type="ECO:0008006" key="4">
    <source>
        <dbReference type="Google" id="ProtNLM"/>
    </source>
</evidence>
<organism evidence="2 3">
    <name type="scientific">Marasmius tenuissimus</name>
    <dbReference type="NCBI Taxonomy" id="585030"/>
    <lineage>
        <taxon>Eukaryota</taxon>
        <taxon>Fungi</taxon>
        <taxon>Dikarya</taxon>
        <taxon>Basidiomycota</taxon>
        <taxon>Agaricomycotina</taxon>
        <taxon>Agaricomycetes</taxon>
        <taxon>Agaricomycetidae</taxon>
        <taxon>Agaricales</taxon>
        <taxon>Marasmiineae</taxon>
        <taxon>Marasmiaceae</taxon>
        <taxon>Marasmius</taxon>
    </lineage>
</organism>
<dbReference type="EMBL" id="JBBXMP010000019">
    <property type="protein sequence ID" value="KAL0068244.1"/>
    <property type="molecule type" value="Genomic_DNA"/>
</dbReference>
<evidence type="ECO:0000313" key="3">
    <source>
        <dbReference type="Proteomes" id="UP001437256"/>
    </source>
</evidence>
<comment type="caution">
    <text evidence="2">The sequence shown here is derived from an EMBL/GenBank/DDBJ whole genome shotgun (WGS) entry which is preliminary data.</text>
</comment>
<dbReference type="Proteomes" id="UP001437256">
    <property type="component" value="Unassembled WGS sequence"/>
</dbReference>
<proteinExistence type="predicted"/>
<evidence type="ECO:0000256" key="1">
    <source>
        <dbReference type="SAM" id="Coils"/>
    </source>
</evidence>
<name>A0ABR3A5G4_9AGAR</name>
<feature type="coiled-coil region" evidence="1">
    <location>
        <begin position="3"/>
        <end position="30"/>
    </location>
</feature>
<evidence type="ECO:0000313" key="2">
    <source>
        <dbReference type="EMBL" id="KAL0068244.1"/>
    </source>
</evidence>
<reference evidence="2 3" key="1">
    <citation type="submission" date="2024-05" db="EMBL/GenBank/DDBJ databases">
        <title>A draft genome resource for the thread blight pathogen Marasmius tenuissimus strain MS-2.</title>
        <authorList>
            <person name="Yulfo-Soto G.E."/>
            <person name="Baruah I.K."/>
            <person name="Amoako-Attah I."/>
            <person name="Bukari Y."/>
            <person name="Meinhardt L.W."/>
            <person name="Bailey B.A."/>
            <person name="Cohen S.P."/>
        </authorList>
    </citation>
    <scope>NUCLEOTIDE SEQUENCE [LARGE SCALE GENOMIC DNA]</scope>
    <source>
        <strain evidence="2 3">MS-2</strain>
    </source>
</reference>
<keyword evidence="1" id="KW-0175">Coiled coil</keyword>
<gene>
    <name evidence="2" type="ORF">AAF712_004629</name>
</gene>
<accession>A0ABR3A5G4</accession>
<protein>
    <recommendedName>
        <fullName evidence="4">F-box domain-containing protein</fullName>
    </recommendedName>
</protein>
<keyword evidence="3" id="KW-1185">Reference proteome</keyword>
<sequence>MIKETLKSRLHELEQAISRNRLEHEKLVKEYTLLKNSISPLTLLSDDILYLVFDLCAQFDTYPLTNRSATLWAVSQTRQRWRNVALANPSLWRWFCIDNMEENFPKDPISMVKTWLERSQSVPLRCEVYVGESSDEPEDREIEETILKLLMNECHRLIELDLNVDARVDLYYSFATKRTSFPLLRNLEILVCPPDDPRDSVSPPDFYDPLEAPSLTNASINTYTHTGSLIRAIPTIPLPWHQLTRYTCVYYPDREFFDIAAKLCNLQSLELDVEHDSPLSQDIPLVTLPGLRSVRLKSGELYTAIAFMDHVTFPVLESLEVKLHYQAIDSDEAADSLLQAVSSLQHRSSCQLQELTVRPGAITSPNSPRLSLSTVCILHLSIDDEEDLDPVQLRALEALQSTSLFPGLTTLHIEADRWSSSRPDWHRNDLIPALVKTIEARRTKASINTTQLASMRFDWRVYSERSLGLKPVRIPHDLPAYQRLLELRRDGFGLSGSAFSHASDDNLGN</sequence>